<proteinExistence type="predicted"/>
<dbReference type="Proteomes" id="UP000000376">
    <property type="component" value="Chromosome"/>
</dbReference>
<dbReference type="STRING" id="644284.Arch_1182"/>
<keyword evidence="4" id="KW-0067">ATP-binding</keyword>
<gene>
    <name evidence="10" type="ordered locus">Arch_1182</name>
</gene>
<dbReference type="PROSITE" id="PS00211">
    <property type="entry name" value="ABC_TRANSPORTER_1"/>
    <property type="match status" value="1"/>
</dbReference>
<dbReference type="InterPro" id="IPR036640">
    <property type="entry name" value="ABC1_TM_sf"/>
</dbReference>
<dbReference type="Pfam" id="PF00664">
    <property type="entry name" value="ABC_membrane"/>
    <property type="match status" value="1"/>
</dbReference>
<dbReference type="InterPro" id="IPR003593">
    <property type="entry name" value="AAA+_ATPase"/>
</dbReference>
<dbReference type="GO" id="GO:0005524">
    <property type="term" value="F:ATP binding"/>
    <property type="evidence" value="ECO:0007669"/>
    <property type="project" value="UniProtKB-KW"/>
</dbReference>
<sequence>MNDTSELSNKEKDKAGRAAFKKLISPVSGRIKIAQVLAVASAILSVGPFIALVWLADILVSAWQAHTNPDPDAVFRALMVLVCLFVIRLFLYVLALTITHFADVALRKDIRQRITQRMSRAPLAWFTDTNSGLVRKSIQDDTTDIHAVIAHAPVDNLVAIISPIVLLTYAFYVNWILGFVAIATVPFYMGAMAFMMRDMGEKTAEMDTKLGAVSATMVEFVTGISVVKAFGQTGKAHDRYRCAAEEFHRFYLAWCGPMLRMSALAYSTISTSVLLIVNLGLGALIVNAGYAEATDVIPISIIALTIPQSIEVLANMTWALQLAGAAALRIESVLSIPQISSVESTQGHPLNDGEVSQVVFSDVSFSYGKTKALDGVSLTLEPGTVTALIGPSGGGKSTLATLLARFSDPDRGSITIGGTDIRMFSDADLYRTVGFVLQDPQILRISLRENVRLGCPKASDDDIWEALREAQIADDIAALPLGLDTIYGVDTYLSGGQCQRLSIARALLIDPPILILDEATAFADPESEALIQQALTRLIHSHAGGRTVLAIAHRPASVRGVDQVAILDKGILSAVGSPTSLTEHPIYAALAEGTSE</sequence>
<dbReference type="GO" id="GO:0005886">
    <property type="term" value="C:plasma membrane"/>
    <property type="evidence" value="ECO:0007669"/>
    <property type="project" value="UniProtKB-SubCell"/>
</dbReference>
<evidence type="ECO:0000313" key="11">
    <source>
        <dbReference type="Proteomes" id="UP000000376"/>
    </source>
</evidence>
<dbReference type="HOGENOM" id="CLU_000604_84_9_11"/>
<dbReference type="InterPro" id="IPR039421">
    <property type="entry name" value="Type_1_exporter"/>
</dbReference>
<evidence type="ECO:0000256" key="7">
    <source>
        <dbReference type="SAM" id="Phobius"/>
    </source>
</evidence>
<name>D7BPP5_ARCHD</name>
<evidence type="ECO:0000313" key="10">
    <source>
        <dbReference type="EMBL" id="ADH92894.1"/>
    </source>
</evidence>
<feature type="transmembrane region" description="Helical" evidence="7">
    <location>
        <begin position="33"/>
        <end position="55"/>
    </location>
</feature>
<feature type="transmembrane region" description="Helical" evidence="7">
    <location>
        <begin position="75"/>
        <end position="102"/>
    </location>
</feature>
<dbReference type="InterPro" id="IPR003439">
    <property type="entry name" value="ABC_transporter-like_ATP-bd"/>
</dbReference>
<feature type="domain" description="ABC transmembrane type-1" evidence="9">
    <location>
        <begin position="36"/>
        <end position="316"/>
    </location>
</feature>
<dbReference type="SUPFAM" id="SSF52540">
    <property type="entry name" value="P-loop containing nucleoside triphosphate hydrolases"/>
    <property type="match status" value="1"/>
</dbReference>
<dbReference type="eggNOG" id="COG1132">
    <property type="taxonomic scope" value="Bacteria"/>
</dbReference>
<dbReference type="AlphaFoldDB" id="D7BPP5"/>
<evidence type="ECO:0000256" key="6">
    <source>
        <dbReference type="ARBA" id="ARBA00023136"/>
    </source>
</evidence>
<dbReference type="PANTHER" id="PTHR43394:SF1">
    <property type="entry name" value="ATP-BINDING CASSETTE SUB-FAMILY B MEMBER 10, MITOCHONDRIAL"/>
    <property type="match status" value="1"/>
</dbReference>
<dbReference type="InterPro" id="IPR017871">
    <property type="entry name" value="ABC_transporter-like_CS"/>
</dbReference>
<feature type="transmembrane region" description="Helical" evidence="7">
    <location>
        <begin position="175"/>
        <end position="196"/>
    </location>
</feature>
<dbReference type="RefSeq" id="WP_013170388.1">
    <property type="nucleotide sequence ID" value="NC_014218.1"/>
</dbReference>
<evidence type="ECO:0000259" key="9">
    <source>
        <dbReference type="PROSITE" id="PS50929"/>
    </source>
</evidence>
<dbReference type="CDD" id="cd07346">
    <property type="entry name" value="ABC_6TM_exporters"/>
    <property type="match status" value="1"/>
</dbReference>
<keyword evidence="5 7" id="KW-1133">Transmembrane helix</keyword>
<evidence type="ECO:0000259" key="8">
    <source>
        <dbReference type="PROSITE" id="PS50893"/>
    </source>
</evidence>
<feature type="domain" description="ABC transporter" evidence="8">
    <location>
        <begin position="358"/>
        <end position="594"/>
    </location>
</feature>
<keyword evidence="6 7" id="KW-0472">Membrane</keyword>
<evidence type="ECO:0000256" key="2">
    <source>
        <dbReference type="ARBA" id="ARBA00022692"/>
    </source>
</evidence>
<evidence type="ECO:0000256" key="4">
    <source>
        <dbReference type="ARBA" id="ARBA00022840"/>
    </source>
</evidence>
<feature type="transmembrane region" description="Helical" evidence="7">
    <location>
        <begin position="263"/>
        <end position="286"/>
    </location>
</feature>
<dbReference type="PROSITE" id="PS50929">
    <property type="entry name" value="ABC_TM1F"/>
    <property type="match status" value="1"/>
</dbReference>
<dbReference type="GO" id="GO:0015421">
    <property type="term" value="F:ABC-type oligopeptide transporter activity"/>
    <property type="evidence" value="ECO:0007669"/>
    <property type="project" value="TreeGrafter"/>
</dbReference>
<dbReference type="InterPro" id="IPR027417">
    <property type="entry name" value="P-loop_NTPase"/>
</dbReference>
<dbReference type="SUPFAM" id="SSF90123">
    <property type="entry name" value="ABC transporter transmembrane region"/>
    <property type="match status" value="1"/>
</dbReference>
<dbReference type="Pfam" id="PF00005">
    <property type="entry name" value="ABC_tran"/>
    <property type="match status" value="1"/>
</dbReference>
<evidence type="ECO:0000256" key="5">
    <source>
        <dbReference type="ARBA" id="ARBA00022989"/>
    </source>
</evidence>
<comment type="subcellular location">
    <subcellularLocation>
        <location evidence="1">Cell membrane</location>
        <topology evidence="1">Multi-pass membrane protein</topology>
    </subcellularLocation>
</comment>
<dbReference type="SMART" id="SM00382">
    <property type="entry name" value="AAA"/>
    <property type="match status" value="1"/>
</dbReference>
<evidence type="ECO:0000256" key="3">
    <source>
        <dbReference type="ARBA" id="ARBA00022741"/>
    </source>
</evidence>
<dbReference type="GO" id="GO:0016887">
    <property type="term" value="F:ATP hydrolysis activity"/>
    <property type="evidence" value="ECO:0007669"/>
    <property type="project" value="InterPro"/>
</dbReference>
<dbReference type="EMBL" id="CP002045">
    <property type="protein sequence ID" value="ADH92894.1"/>
    <property type="molecule type" value="Genomic_DNA"/>
</dbReference>
<dbReference type="KEGG" id="ahe:Arch_1182"/>
<dbReference type="InterPro" id="IPR011527">
    <property type="entry name" value="ABC1_TM_dom"/>
</dbReference>
<keyword evidence="3" id="KW-0547">Nucleotide-binding</keyword>
<keyword evidence="2 7" id="KW-0812">Transmembrane</keyword>
<feature type="transmembrane region" description="Helical" evidence="7">
    <location>
        <begin position="145"/>
        <end position="169"/>
    </location>
</feature>
<dbReference type="PROSITE" id="PS50893">
    <property type="entry name" value="ABC_TRANSPORTER_2"/>
    <property type="match status" value="1"/>
</dbReference>
<dbReference type="PANTHER" id="PTHR43394">
    <property type="entry name" value="ATP-DEPENDENT PERMEASE MDL1, MITOCHONDRIAL"/>
    <property type="match status" value="1"/>
</dbReference>
<reference evidence="10 11" key="1">
    <citation type="journal article" date="2010" name="Stand. Genomic Sci.">
        <title>Complete genome sequence of Arcanobacterium haemolyticum type strain (11018).</title>
        <authorList>
            <person name="Yasawong M."/>
            <person name="Teshima H."/>
            <person name="Lapidus A."/>
            <person name="Nolan M."/>
            <person name="Lucas S."/>
            <person name="Glavina Del Rio T."/>
            <person name="Tice H."/>
            <person name="Cheng J."/>
            <person name="Bruce D."/>
            <person name="Detter C."/>
            <person name="Tapia R."/>
            <person name="Han C."/>
            <person name="Goodwin L."/>
            <person name="Pitluck S."/>
            <person name="Liolios K."/>
            <person name="Ivanova N."/>
            <person name="Mavromatis K."/>
            <person name="Mikhailova N."/>
            <person name="Pati A."/>
            <person name="Chen A."/>
            <person name="Palaniappan K."/>
            <person name="Land M."/>
            <person name="Hauser L."/>
            <person name="Chang Y."/>
            <person name="Jeffries C."/>
            <person name="Rohde M."/>
            <person name="Sikorski J."/>
            <person name="Pukall R."/>
            <person name="Goker M."/>
            <person name="Woyke T."/>
            <person name="Bristow J."/>
            <person name="Eisen J."/>
            <person name="Markowitz V."/>
            <person name="Hugenholtz P."/>
            <person name="Kyrpides N."/>
            <person name="Klenk H."/>
        </authorList>
    </citation>
    <scope>NUCLEOTIDE SEQUENCE [LARGE SCALE GENOMIC DNA]</scope>
    <source>
        <strain evidence="11">ATCC 9345 / DSM 20595 / CCUG 17215 / LMG 16163 / NBRC 15585 / NCTC 8452 / 11018</strain>
    </source>
</reference>
<protein>
    <submittedName>
        <fullName evidence="10">ABC transporter related protein</fullName>
    </submittedName>
</protein>
<evidence type="ECO:0000256" key="1">
    <source>
        <dbReference type="ARBA" id="ARBA00004651"/>
    </source>
</evidence>
<accession>D7BPP5</accession>
<organism evidence="10 11">
    <name type="scientific">Arcanobacterium haemolyticum (strain ATCC 9345 / DSM 20595 / CCM 5947 / CCUG 17215 / LMG 16163 / NBRC 15585 / NCTC 8452 / 11018)</name>
    <dbReference type="NCBI Taxonomy" id="644284"/>
    <lineage>
        <taxon>Bacteria</taxon>
        <taxon>Bacillati</taxon>
        <taxon>Actinomycetota</taxon>
        <taxon>Actinomycetes</taxon>
        <taxon>Actinomycetales</taxon>
        <taxon>Actinomycetaceae</taxon>
        <taxon>Arcanobacterium</taxon>
    </lineage>
</organism>
<dbReference type="Gene3D" id="1.20.1560.10">
    <property type="entry name" value="ABC transporter type 1, transmembrane domain"/>
    <property type="match status" value="1"/>
</dbReference>
<keyword evidence="11" id="KW-1185">Reference proteome</keyword>
<dbReference type="Gene3D" id="3.40.50.300">
    <property type="entry name" value="P-loop containing nucleotide triphosphate hydrolases"/>
    <property type="match status" value="1"/>
</dbReference>